<dbReference type="GO" id="GO:0003743">
    <property type="term" value="F:translation initiation factor activity"/>
    <property type="evidence" value="ECO:0007669"/>
    <property type="project" value="UniProtKB-UniRule"/>
</dbReference>
<dbReference type="OrthoDB" id="9806014at2"/>
<dbReference type="EMBL" id="SBIW01000007">
    <property type="protein sequence ID" value="RWY50384.1"/>
    <property type="molecule type" value="Genomic_DNA"/>
</dbReference>
<keyword evidence="2 4" id="KW-0396">Initiation factor</keyword>
<dbReference type="PANTHER" id="PTHR10938">
    <property type="entry name" value="TRANSLATION INITIATION FACTOR IF-3"/>
    <property type="match status" value="1"/>
</dbReference>
<evidence type="ECO:0000256" key="2">
    <source>
        <dbReference type="ARBA" id="ARBA00022540"/>
    </source>
</evidence>
<organism evidence="8 9">
    <name type="scientific">Mucilaginibacter gilvus</name>
    <dbReference type="NCBI Taxonomy" id="2305909"/>
    <lineage>
        <taxon>Bacteria</taxon>
        <taxon>Pseudomonadati</taxon>
        <taxon>Bacteroidota</taxon>
        <taxon>Sphingobacteriia</taxon>
        <taxon>Sphingobacteriales</taxon>
        <taxon>Sphingobacteriaceae</taxon>
        <taxon>Mucilaginibacter</taxon>
    </lineage>
</organism>
<evidence type="ECO:0000259" key="7">
    <source>
        <dbReference type="Pfam" id="PF05198"/>
    </source>
</evidence>
<dbReference type="InterPro" id="IPR001288">
    <property type="entry name" value="Translation_initiation_fac_3"/>
</dbReference>
<dbReference type="NCBIfam" id="TIGR00168">
    <property type="entry name" value="infC"/>
    <property type="match status" value="1"/>
</dbReference>
<evidence type="ECO:0000313" key="9">
    <source>
        <dbReference type="Proteomes" id="UP000286701"/>
    </source>
</evidence>
<evidence type="ECO:0000256" key="5">
    <source>
        <dbReference type="NCBIfam" id="TIGR00168"/>
    </source>
</evidence>
<sequence length="188" mass="21619">MALNKPFNRGPRLPFKKKEAEHNINQFIRAQEVRLVGDNVEQGIFSLRDALAIAQEQELDLVEISPNASPPVCKVTDYNKFIYEQKKKLKEIKSNAKQTVIKEIRFGPNTDDHDFDFKLKHATKFLEAGEKVRAYVHFKGRAIVYKEQGEILLLRFAQALEEVGKVEQLPKLEGKRMFLTVAPKALKK</sequence>
<comment type="subunit">
    <text evidence="4">Monomer.</text>
</comment>
<dbReference type="GO" id="GO:0043022">
    <property type="term" value="F:ribosome binding"/>
    <property type="evidence" value="ECO:0007669"/>
    <property type="project" value="UniProtKB-ARBA"/>
</dbReference>
<dbReference type="FunFam" id="3.30.110.10:FF:000001">
    <property type="entry name" value="Translation initiation factor IF-3"/>
    <property type="match status" value="1"/>
</dbReference>
<proteinExistence type="inferred from homology"/>
<dbReference type="RefSeq" id="WP_128535115.1">
    <property type="nucleotide sequence ID" value="NZ_SBIW01000007.1"/>
</dbReference>
<dbReference type="InterPro" id="IPR036787">
    <property type="entry name" value="T_IF-3_N_sf"/>
</dbReference>
<dbReference type="PANTHER" id="PTHR10938:SF0">
    <property type="entry name" value="TRANSLATION INITIATION FACTOR IF-3, MITOCHONDRIAL"/>
    <property type="match status" value="1"/>
</dbReference>
<dbReference type="GO" id="GO:0032790">
    <property type="term" value="P:ribosome disassembly"/>
    <property type="evidence" value="ECO:0007669"/>
    <property type="project" value="TreeGrafter"/>
</dbReference>
<dbReference type="Pfam" id="PF00707">
    <property type="entry name" value="IF3_C"/>
    <property type="match status" value="1"/>
</dbReference>
<dbReference type="AlphaFoldDB" id="A0A444MM78"/>
<dbReference type="HAMAP" id="MF_00080">
    <property type="entry name" value="IF_3"/>
    <property type="match status" value="1"/>
</dbReference>
<evidence type="ECO:0000256" key="1">
    <source>
        <dbReference type="ARBA" id="ARBA00005439"/>
    </source>
</evidence>
<comment type="function">
    <text evidence="4">IF-3 binds to the 30S ribosomal subunit and shifts the equilibrium between 70S ribosomes and their 50S and 30S subunits in favor of the free subunits, thus enhancing the availability of 30S subunits on which protein synthesis initiation begins.</text>
</comment>
<dbReference type="InterPro" id="IPR019814">
    <property type="entry name" value="Translation_initiation_fac_3_N"/>
</dbReference>
<dbReference type="Pfam" id="PF05198">
    <property type="entry name" value="IF3_N"/>
    <property type="match status" value="1"/>
</dbReference>
<evidence type="ECO:0000256" key="3">
    <source>
        <dbReference type="ARBA" id="ARBA00022917"/>
    </source>
</evidence>
<gene>
    <name evidence="4" type="primary">infC</name>
    <name evidence="8" type="ORF">EPL05_16740</name>
</gene>
<keyword evidence="4" id="KW-0963">Cytoplasm</keyword>
<dbReference type="Gene3D" id="3.10.20.80">
    <property type="entry name" value="Translation initiation factor 3 (IF-3), N-terminal domain"/>
    <property type="match status" value="1"/>
</dbReference>
<comment type="similarity">
    <text evidence="1 4">Belongs to the IF-3 family.</text>
</comment>
<dbReference type="GO" id="GO:0005829">
    <property type="term" value="C:cytosol"/>
    <property type="evidence" value="ECO:0007669"/>
    <property type="project" value="TreeGrafter"/>
</dbReference>
<evidence type="ECO:0000256" key="4">
    <source>
        <dbReference type="HAMAP-Rule" id="MF_00080"/>
    </source>
</evidence>
<dbReference type="SUPFAM" id="SSF55200">
    <property type="entry name" value="Translation initiation factor IF3, C-terminal domain"/>
    <property type="match status" value="1"/>
</dbReference>
<accession>A0A444MM78</accession>
<name>A0A444MM78_9SPHI</name>
<dbReference type="Gene3D" id="3.30.110.10">
    <property type="entry name" value="Translation initiation factor 3 (IF-3), C-terminal domain"/>
    <property type="match status" value="1"/>
</dbReference>
<dbReference type="GO" id="GO:0016020">
    <property type="term" value="C:membrane"/>
    <property type="evidence" value="ECO:0007669"/>
    <property type="project" value="TreeGrafter"/>
</dbReference>
<dbReference type="InterPro" id="IPR019815">
    <property type="entry name" value="Translation_initiation_fac_3_C"/>
</dbReference>
<evidence type="ECO:0000259" key="6">
    <source>
        <dbReference type="Pfam" id="PF00707"/>
    </source>
</evidence>
<dbReference type="SUPFAM" id="SSF54364">
    <property type="entry name" value="Translation initiation factor IF3, N-terminal domain"/>
    <property type="match status" value="1"/>
</dbReference>
<evidence type="ECO:0000313" key="8">
    <source>
        <dbReference type="EMBL" id="RWY50384.1"/>
    </source>
</evidence>
<dbReference type="FunFam" id="3.10.20.80:FF:000001">
    <property type="entry name" value="Translation initiation factor IF-3"/>
    <property type="match status" value="1"/>
</dbReference>
<comment type="subcellular location">
    <subcellularLocation>
        <location evidence="4">Cytoplasm</location>
    </subcellularLocation>
</comment>
<dbReference type="Proteomes" id="UP000286701">
    <property type="component" value="Unassembled WGS sequence"/>
</dbReference>
<feature type="domain" description="Translation initiation factor 3 N-terminal" evidence="7">
    <location>
        <begin position="24"/>
        <end position="91"/>
    </location>
</feature>
<keyword evidence="9" id="KW-1185">Reference proteome</keyword>
<protein>
    <recommendedName>
        <fullName evidence="4 5">Translation initiation factor IF-3</fullName>
    </recommendedName>
</protein>
<reference evidence="8 9" key="1">
    <citation type="submission" date="2019-01" db="EMBL/GenBank/DDBJ databases">
        <title>Mucilaginibacter antarcticum sp. nov., isolated from antarctic soil.</title>
        <authorList>
            <person name="Yan Y.-Q."/>
            <person name="Du Z.-J."/>
        </authorList>
    </citation>
    <scope>NUCLEOTIDE SEQUENCE [LARGE SCALE GENOMIC DNA]</scope>
    <source>
        <strain evidence="8 9">F01003</strain>
    </source>
</reference>
<dbReference type="InterPro" id="IPR036788">
    <property type="entry name" value="T_IF-3_C_sf"/>
</dbReference>
<feature type="domain" description="Translation initiation factor 3 C-terminal" evidence="6">
    <location>
        <begin position="100"/>
        <end position="184"/>
    </location>
</feature>
<keyword evidence="3 4" id="KW-0648">Protein biosynthesis</keyword>
<comment type="caution">
    <text evidence="8">The sequence shown here is derived from an EMBL/GenBank/DDBJ whole genome shotgun (WGS) entry which is preliminary data.</text>
</comment>